<gene>
    <name evidence="3" type="ORF">JF539_11280</name>
</gene>
<dbReference type="InterPro" id="IPR006675">
    <property type="entry name" value="HDIG_dom"/>
</dbReference>
<keyword evidence="1" id="KW-0547">Nucleotide-binding</keyword>
<dbReference type="SUPFAM" id="SSF52540">
    <property type="entry name" value="P-loop containing nucleoside triphosphate hydrolases"/>
    <property type="match status" value="1"/>
</dbReference>
<dbReference type="Pfam" id="PF13671">
    <property type="entry name" value="AAA_33"/>
    <property type="match status" value="1"/>
</dbReference>
<dbReference type="EMBL" id="JAEKJZ010000001">
    <property type="protein sequence ID" value="MBN9670918.1"/>
    <property type="molecule type" value="Genomic_DNA"/>
</dbReference>
<comment type="caution">
    <text evidence="3">The sequence shown here is derived from an EMBL/GenBank/DDBJ whole genome shotgun (WGS) entry which is preliminary data.</text>
</comment>
<dbReference type="Pfam" id="PF01966">
    <property type="entry name" value="HD"/>
    <property type="match status" value="1"/>
</dbReference>
<organism evidence="3 4">
    <name type="scientific">Roseibium aggregatum</name>
    <dbReference type="NCBI Taxonomy" id="187304"/>
    <lineage>
        <taxon>Bacteria</taxon>
        <taxon>Pseudomonadati</taxon>
        <taxon>Pseudomonadota</taxon>
        <taxon>Alphaproteobacteria</taxon>
        <taxon>Hyphomicrobiales</taxon>
        <taxon>Stappiaceae</taxon>
        <taxon>Roseibium</taxon>
    </lineage>
</organism>
<dbReference type="PANTHER" id="PTHR47545:SF1">
    <property type="entry name" value="MULTIFUNCTIONAL CCA PROTEIN"/>
    <property type="match status" value="1"/>
</dbReference>
<protein>
    <submittedName>
        <fullName evidence="3">AAA family ATPase</fullName>
    </submittedName>
</protein>
<dbReference type="RefSeq" id="WP_207140483.1">
    <property type="nucleotide sequence ID" value="NZ_JAEKJZ010000001.1"/>
</dbReference>
<evidence type="ECO:0000256" key="1">
    <source>
        <dbReference type="ARBA" id="ARBA00022741"/>
    </source>
</evidence>
<dbReference type="Proteomes" id="UP000664096">
    <property type="component" value="Unassembled WGS sequence"/>
</dbReference>
<dbReference type="InterPro" id="IPR050124">
    <property type="entry name" value="tRNA_CCA-adding_enzyme"/>
</dbReference>
<name>A0A939J207_9HYPH</name>
<dbReference type="GO" id="GO:0000166">
    <property type="term" value="F:nucleotide binding"/>
    <property type="evidence" value="ECO:0007669"/>
    <property type="project" value="UniProtKB-KW"/>
</dbReference>
<dbReference type="InterPro" id="IPR003607">
    <property type="entry name" value="HD/PDEase_dom"/>
</dbReference>
<dbReference type="AlphaFoldDB" id="A0A939J207"/>
<dbReference type="PANTHER" id="PTHR47545">
    <property type="entry name" value="MULTIFUNCTIONAL CCA PROTEIN"/>
    <property type="match status" value="1"/>
</dbReference>
<proteinExistence type="predicted"/>
<accession>A0A939J207</accession>
<dbReference type="InterPro" id="IPR006674">
    <property type="entry name" value="HD_domain"/>
</dbReference>
<dbReference type="NCBIfam" id="TIGR00277">
    <property type="entry name" value="HDIG"/>
    <property type="match status" value="1"/>
</dbReference>
<feature type="domain" description="HD" evidence="2">
    <location>
        <begin position="72"/>
        <end position="149"/>
    </location>
</feature>
<dbReference type="CDD" id="cd00077">
    <property type="entry name" value="HDc"/>
    <property type="match status" value="1"/>
</dbReference>
<sequence>MKYDGSRRVPFKRLMDLVPTAPGWIVDWGGVWGLWPELAKLDTCLQDPVHHAEGDAGTHTRMVVEELVASPGWRALSRSDQSCLFWTAVLHDIGKPATTRYEEDGRITSRGHSRVGAAIARKLLWEVEAPFEWREQICGLISGHQLPFWLIEREECDRLAIKTSWKCRPDLLCLHAEADARGRICGDKNSILDNVALARQLFEDNKCLSESFAFANDESRVAFFERSDRDPYFAAHEDFRCNVIIMSGLPGSGKDTWIGNNRPDLPVVSLDAIRKELDEKGTGNQGRVVQAAYEMARGFLRERQDFVWNATNVTEQLRAKPIRLLRDYGARIEIVYLEPHPDRLLAQNRNRYQAVPETALANLLNKFEPPGDWEAHAVHRVVEGSGGD</sequence>
<dbReference type="InterPro" id="IPR027417">
    <property type="entry name" value="P-loop_NTPase"/>
</dbReference>
<reference evidence="3" key="1">
    <citation type="submission" date="2020-12" db="EMBL/GenBank/DDBJ databases">
        <title>Oil enriched cultivation method for isolating marine PHA-producing bacteria.</title>
        <authorList>
            <person name="Zheng W."/>
            <person name="Yu S."/>
            <person name="Huang Y."/>
        </authorList>
    </citation>
    <scope>NUCLEOTIDE SEQUENCE</scope>
    <source>
        <strain evidence="3">SY-2-12</strain>
    </source>
</reference>
<dbReference type="Gene3D" id="1.10.3090.10">
    <property type="entry name" value="cca-adding enzyme, domain 2"/>
    <property type="match status" value="1"/>
</dbReference>
<dbReference type="SUPFAM" id="SSF109604">
    <property type="entry name" value="HD-domain/PDEase-like"/>
    <property type="match status" value="1"/>
</dbReference>
<evidence type="ECO:0000259" key="2">
    <source>
        <dbReference type="Pfam" id="PF01966"/>
    </source>
</evidence>
<evidence type="ECO:0000313" key="3">
    <source>
        <dbReference type="EMBL" id="MBN9670918.1"/>
    </source>
</evidence>
<dbReference type="Gene3D" id="3.40.50.300">
    <property type="entry name" value="P-loop containing nucleotide triphosphate hydrolases"/>
    <property type="match status" value="1"/>
</dbReference>
<evidence type="ECO:0000313" key="4">
    <source>
        <dbReference type="Proteomes" id="UP000664096"/>
    </source>
</evidence>